<dbReference type="STRING" id="395019.BMULJ_00660"/>
<organism evidence="2 3">
    <name type="scientific">Burkholderia multivorans (strain ATCC 17616 / 249)</name>
    <dbReference type="NCBI Taxonomy" id="395019"/>
    <lineage>
        <taxon>Bacteria</taxon>
        <taxon>Pseudomonadati</taxon>
        <taxon>Pseudomonadota</taxon>
        <taxon>Betaproteobacteria</taxon>
        <taxon>Burkholderiales</taxon>
        <taxon>Burkholderiaceae</taxon>
        <taxon>Burkholderia</taxon>
        <taxon>Burkholderia cepacia complex</taxon>
    </lineage>
</organism>
<evidence type="ECO:0000313" key="2">
    <source>
        <dbReference type="EMBL" id="BAG42623.1"/>
    </source>
</evidence>
<gene>
    <name evidence="2" type="ordered locus">BMULJ_00660</name>
</gene>
<name>A0A0H3KL06_BURM1</name>
<dbReference type="RefSeq" id="WP_012214038.1">
    <property type="nucleotide sequence ID" value="NC_010084.1"/>
</dbReference>
<dbReference type="HOGENOM" id="CLU_1851353_0_0_4"/>
<keyword evidence="1" id="KW-0472">Membrane</keyword>
<accession>A0A0H3KL06</accession>
<dbReference type="KEGG" id="bmu:Bmul_2578"/>
<keyword evidence="1" id="KW-1133">Transmembrane helix</keyword>
<reference evidence="2 3" key="1">
    <citation type="submission" date="2007-04" db="EMBL/GenBank/DDBJ databases">
        <title>Complete genome sequence of Burkholderia multivorans ATCC 17616.</title>
        <authorList>
            <person name="Ohtsubo Y."/>
            <person name="Yamashita A."/>
            <person name="Kurokawa K."/>
            <person name="Takami H."/>
            <person name="Yuhara S."/>
            <person name="Nishiyama E."/>
            <person name="Endo R."/>
            <person name="Miyazaki R."/>
            <person name="Ono A."/>
            <person name="Yano K."/>
            <person name="Ito M."/>
            <person name="Sota M."/>
            <person name="Yuji N."/>
            <person name="Hattori M."/>
            <person name="Tsuda M."/>
        </authorList>
    </citation>
    <scope>NUCLEOTIDE SEQUENCE [LARGE SCALE GENOMIC DNA]</scope>
    <source>
        <strain evidence="3">ATCC 17616 / 249</strain>
    </source>
</reference>
<evidence type="ECO:0008006" key="4">
    <source>
        <dbReference type="Google" id="ProtNLM"/>
    </source>
</evidence>
<dbReference type="EMBL" id="AP009385">
    <property type="protein sequence ID" value="BAG42623.1"/>
    <property type="molecule type" value="Genomic_DNA"/>
</dbReference>
<feature type="transmembrane region" description="Helical" evidence="1">
    <location>
        <begin position="12"/>
        <end position="32"/>
    </location>
</feature>
<sequence>MIAARNSSRGTSLLEAILAIALLAIVMLAVAGSQLSMARAQRATVWRERALWLADARLEYRRAARSGDGGVATLAAASLPDGSTAIDSGPGGVQFAIVAWRGERTVAPSQAQCGNAVPSAQPPSCVRIPFREADADER</sequence>
<keyword evidence="3" id="KW-1185">Reference proteome</keyword>
<protein>
    <recommendedName>
        <fullName evidence="4">N-terminal cleavage protein</fullName>
    </recommendedName>
</protein>
<proteinExistence type="predicted"/>
<dbReference type="AlphaFoldDB" id="A0A0H3KL06"/>
<keyword evidence="1" id="KW-0812">Transmembrane</keyword>
<evidence type="ECO:0000256" key="1">
    <source>
        <dbReference type="SAM" id="Phobius"/>
    </source>
</evidence>
<dbReference type="KEGG" id="bmj:BMULJ_00660"/>
<dbReference type="Proteomes" id="UP000008815">
    <property type="component" value="Chromosome 1"/>
</dbReference>
<evidence type="ECO:0000313" key="3">
    <source>
        <dbReference type="Proteomes" id="UP000008815"/>
    </source>
</evidence>